<protein>
    <recommendedName>
        <fullName evidence="5">Trichothecene 3-O-acetyltransferase</fullName>
    </recommendedName>
</protein>
<dbReference type="InterPro" id="IPR050317">
    <property type="entry name" value="Plant_Fungal_Acyltransferase"/>
</dbReference>
<dbReference type="OrthoDB" id="1862401at2759"/>
<dbReference type="RefSeq" id="XP_008711617.1">
    <property type="nucleotide sequence ID" value="XM_008713395.1"/>
</dbReference>
<proteinExistence type="predicted"/>
<dbReference type="PANTHER" id="PTHR31642">
    <property type="entry name" value="TRICHOTHECENE 3-O-ACETYLTRANSFERASE"/>
    <property type="match status" value="1"/>
</dbReference>
<feature type="compositionally biased region" description="Low complexity" evidence="2">
    <location>
        <begin position="10"/>
        <end position="27"/>
    </location>
</feature>
<organism evidence="3 4">
    <name type="scientific">Cyphellophora europaea (strain CBS 101466)</name>
    <name type="common">Phialophora europaea</name>
    <dbReference type="NCBI Taxonomy" id="1220924"/>
    <lineage>
        <taxon>Eukaryota</taxon>
        <taxon>Fungi</taxon>
        <taxon>Dikarya</taxon>
        <taxon>Ascomycota</taxon>
        <taxon>Pezizomycotina</taxon>
        <taxon>Eurotiomycetes</taxon>
        <taxon>Chaetothyriomycetidae</taxon>
        <taxon>Chaetothyriales</taxon>
        <taxon>Cyphellophoraceae</taxon>
        <taxon>Cyphellophora</taxon>
    </lineage>
</organism>
<dbReference type="HOGENOM" id="CLU_026450_3_0_1"/>
<dbReference type="GO" id="GO:0016747">
    <property type="term" value="F:acyltransferase activity, transferring groups other than amino-acyl groups"/>
    <property type="evidence" value="ECO:0007669"/>
    <property type="project" value="TreeGrafter"/>
</dbReference>
<feature type="compositionally biased region" description="Polar residues" evidence="2">
    <location>
        <begin position="36"/>
        <end position="49"/>
    </location>
</feature>
<keyword evidence="1" id="KW-0808">Transferase</keyword>
<feature type="region of interest" description="Disordered" evidence="2">
    <location>
        <begin position="1"/>
        <end position="71"/>
    </location>
</feature>
<dbReference type="InterPro" id="IPR023213">
    <property type="entry name" value="CAT-like_dom_sf"/>
</dbReference>
<dbReference type="GeneID" id="19968433"/>
<evidence type="ECO:0000256" key="2">
    <source>
        <dbReference type="SAM" id="MobiDB-lite"/>
    </source>
</evidence>
<reference evidence="3 4" key="1">
    <citation type="submission" date="2013-03" db="EMBL/GenBank/DDBJ databases">
        <title>The Genome Sequence of Phialophora europaea CBS 101466.</title>
        <authorList>
            <consortium name="The Broad Institute Genomics Platform"/>
            <person name="Cuomo C."/>
            <person name="de Hoog S."/>
            <person name="Gorbushina A."/>
            <person name="Walker B."/>
            <person name="Young S.K."/>
            <person name="Zeng Q."/>
            <person name="Gargeya S."/>
            <person name="Fitzgerald M."/>
            <person name="Haas B."/>
            <person name="Abouelleil A."/>
            <person name="Allen A.W."/>
            <person name="Alvarado L."/>
            <person name="Arachchi H.M."/>
            <person name="Berlin A.M."/>
            <person name="Chapman S.B."/>
            <person name="Gainer-Dewar J."/>
            <person name="Goldberg J."/>
            <person name="Griggs A."/>
            <person name="Gujja S."/>
            <person name="Hansen M."/>
            <person name="Howarth C."/>
            <person name="Imamovic A."/>
            <person name="Ireland A."/>
            <person name="Larimer J."/>
            <person name="McCowan C."/>
            <person name="Murphy C."/>
            <person name="Pearson M."/>
            <person name="Poon T.W."/>
            <person name="Priest M."/>
            <person name="Roberts A."/>
            <person name="Saif S."/>
            <person name="Shea T."/>
            <person name="Sisk P."/>
            <person name="Sykes S."/>
            <person name="Wortman J."/>
            <person name="Nusbaum C."/>
            <person name="Birren B."/>
        </authorList>
    </citation>
    <scope>NUCLEOTIDE SEQUENCE [LARGE SCALE GENOMIC DNA]</scope>
    <source>
        <strain evidence="3 4">CBS 101466</strain>
    </source>
</reference>
<evidence type="ECO:0000256" key="1">
    <source>
        <dbReference type="ARBA" id="ARBA00022679"/>
    </source>
</evidence>
<dbReference type="STRING" id="1220924.W2SE71"/>
<dbReference type="Gene3D" id="3.30.559.10">
    <property type="entry name" value="Chloramphenicol acetyltransferase-like domain"/>
    <property type="match status" value="2"/>
</dbReference>
<dbReference type="EMBL" id="KB822711">
    <property type="protein sequence ID" value="ETN46905.1"/>
    <property type="molecule type" value="Genomic_DNA"/>
</dbReference>
<dbReference type="Proteomes" id="UP000030752">
    <property type="component" value="Unassembled WGS sequence"/>
</dbReference>
<dbReference type="Pfam" id="PF02458">
    <property type="entry name" value="Transferase"/>
    <property type="match status" value="1"/>
</dbReference>
<name>W2SE71_CYPE1</name>
<dbReference type="AlphaFoldDB" id="W2SE71"/>
<keyword evidence="4" id="KW-1185">Reference proteome</keyword>
<evidence type="ECO:0000313" key="4">
    <source>
        <dbReference type="Proteomes" id="UP000030752"/>
    </source>
</evidence>
<evidence type="ECO:0008006" key="5">
    <source>
        <dbReference type="Google" id="ProtNLM"/>
    </source>
</evidence>
<dbReference type="VEuPathDB" id="FungiDB:HMPREF1541_01094"/>
<accession>W2SE71</accession>
<feature type="compositionally biased region" description="Polar residues" evidence="2">
    <location>
        <begin position="57"/>
        <end position="71"/>
    </location>
</feature>
<sequence length="544" mass="61095">MRPSRPSHDSTTSGSNGFSTSPSSNISDEASRRRSNGSTDYQINNTTDDANIVDMSKNGNYSSRNSPIPENQQHTIRLSSIEHCMPRAYIRVCLAYRVPDHADLDDLISRLNKFARKLVDSKPYLAGYVVPAPESKTQIGLAEIQFTDEDFNNFPKVELQYVAEKDIPYTYDELNDRAMPPSLIRPDLVSALPEGTNDDFAPVFRLQANVVKGGLIVSAYLHHCISDGTGLGLILTGSVLQDDFTFDRHLEAKGYVTSGLNRRLEEFANQQSIVRQNLSWSFPNQIRDRHILFSRPSASTEQQPVPKPNGKGYIFAFSRDKMDELKHQLTEGLMDGQFLSRNDVLQAFLWHHMTAARAPALASTNVVNSKLFTPVNIRAKFDRRLSESYFGAAVDFAVTEMSIAHLSSDAPSSATLSETALAIRRAIMRVDESYIRQAIALARDPDPDIDVRDLMGSNMNRAKGADMYITSWEKLGLYDAEMELGLGRPDWVRKPWSKDPGACIILPNDDRKPYTEVLVQMTEDDMARLLLDEAFMARVVRWTE</sequence>
<gene>
    <name evidence="3" type="ORF">HMPREF1541_01094</name>
</gene>
<dbReference type="eggNOG" id="ENOG502SSEQ">
    <property type="taxonomic scope" value="Eukaryota"/>
</dbReference>
<dbReference type="PANTHER" id="PTHR31642:SF310">
    <property type="entry name" value="FATTY ALCOHOL:CAFFEOYL-COA ACYLTRANSFERASE"/>
    <property type="match status" value="1"/>
</dbReference>
<evidence type="ECO:0000313" key="3">
    <source>
        <dbReference type="EMBL" id="ETN46905.1"/>
    </source>
</evidence>
<dbReference type="GO" id="GO:0044550">
    <property type="term" value="P:secondary metabolite biosynthetic process"/>
    <property type="evidence" value="ECO:0007669"/>
    <property type="project" value="TreeGrafter"/>
</dbReference>
<dbReference type="InParanoid" id="W2SE71"/>